<dbReference type="EMBL" id="KY942056">
    <property type="protein sequence ID" value="ASD51328.1"/>
    <property type="molecule type" value="Genomic_DNA"/>
</dbReference>
<evidence type="ECO:0000313" key="1">
    <source>
        <dbReference type="EMBL" id="ASD51328.1"/>
    </source>
</evidence>
<reference evidence="1 2" key="1">
    <citation type="journal article" date="2017" name="Front. Microbiol.">
        <title>Environmental Bacteriophages of the Emerging Enterobacterial Phytopathogen, Dickeya solani, Show Genomic Conservation and Capacity for Horizontal Gene Transfer between Their Bacterial Hosts.</title>
        <authorList>
            <person name="Day A.W."/>
            <person name="Ahn J."/>
            <person name="Fang X."/>
            <person name="Salmond G.P.C."/>
        </authorList>
    </citation>
    <scope>NUCLEOTIDE SEQUENCE [LARGE SCALE GENOMIC DNA]</scope>
</reference>
<protein>
    <submittedName>
        <fullName evidence="1">Uncharacterized protein</fullName>
    </submittedName>
</protein>
<accession>A0A248H1U6</accession>
<organism evidence="1 2">
    <name type="scientific">Dickeya phage JA15</name>
    <dbReference type="NCBI Taxonomy" id="1983655"/>
    <lineage>
        <taxon>Viruses</taxon>
        <taxon>Duplodnaviria</taxon>
        <taxon>Heunggongvirae</taxon>
        <taxon>Uroviricota</taxon>
        <taxon>Caudoviricetes</taxon>
        <taxon>Pantevenvirales</taxon>
        <taxon>Ackermannviridae</taxon>
        <taxon>Aglimvirinae</taxon>
        <taxon>Limestonevirus</taxon>
        <taxon>Limestonevirus limestone</taxon>
    </lineage>
</organism>
<name>A0A248H1U6_9CAUD</name>
<dbReference type="Proteomes" id="UP000224675">
    <property type="component" value="Genome"/>
</dbReference>
<proteinExistence type="predicted"/>
<sequence length="38" mass="3958">MAFGNGAFGNGFFGLFGTGGKIEARGNLYSPSLITRKC</sequence>
<evidence type="ECO:0000313" key="2">
    <source>
        <dbReference type="Proteomes" id="UP000224675"/>
    </source>
</evidence>